<sequence length="242" mass="25524">MLDLLNAAEAQLAQVGPVITQVLASDLARPLTLTRFGQAGVPVRALLGEEEDRSSIGPDIDAPEVASRTFTALLPPLEVARTLGWMLTDGTGRVFVPVAVPLDPGGRGFCLVARVAPLPERTRVHDLVFQVPSTGTVIQPGTGNQVPAPPTPFPIQARLSATTDPRIRDSVGADAAEVVLIGRWGSLTDPKSHPPSLRWGLKAPLSLQGQSGTLTLKLASPDEDLATEAQFGGRFLALWSTP</sequence>
<accession>A0A7C9M822</accession>
<name>A0A7C9M822_9DEIO</name>
<dbReference type="EMBL" id="WQLB01000026">
    <property type="protein sequence ID" value="MVN88285.1"/>
    <property type="molecule type" value="Genomic_DNA"/>
</dbReference>
<evidence type="ECO:0000313" key="1">
    <source>
        <dbReference type="EMBL" id="MVN88285.1"/>
    </source>
</evidence>
<reference evidence="1 2" key="1">
    <citation type="submission" date="2019-12" db="EMBL/GenBank/DDBJ databases">
        <title>Deinococcus sp. HMF7620 Genome sequencing and assembly.</title>
        <authorList>
            <person name="Kang H."/>
            <person name="Kim H."/>
            <person name="Joh K."/>
        </authorList>
    </citation>
    <scope>NUCLEOTIDE SEQUENCE [LARGE SCALE GENOMIC DNA]</scope>
    <source>
        <strain evidence="1 2">HMF7620</strain>
    </source>
</reference>
<proteinExistence type="predicted"/>
<dbReference type="RefSeq" id="WP_157460346.1">
    <property type="nucleotide sequence ID" value="NZ_WQLB01000026.1"/>
</dbReference>
<dbReference type="AlphaFoldDB" id="A0A7C9M822"/>
<evidence type="ECO:0000313" key="2">
    <source>
        <dbReference type="Proteomes" id="UP000483286"/>
    </source>
</evidence>
<gene>
    <name evidence="1" type="ORF">GO986_16185</name>
</gene>
<dbReference type="Proteomes" id="UP000483286">
    <property type="component" value="Unassembled WGS sequence"/>
</dbReference>
<keyword evidence="2" id="KW-1185">Reference proteome</keyword>
<comment type="caution">
    <text evidence="1">The sequence shown here is derived from an EMBL/GenBank/DDBJ whole genome shotgun (WGS) entry which is preliminary data.</text>
</comment>
<protein>
    <submittedName>
        <fullName evidence="1">Uncharacterized protein</fullName>
    </submittedName>
</protein>
<organism evidence="1 2">
    <name type="scientific">Deinococcus arboris</name>
    <dbReference type="NCBI Taxonomy" id="2682977"/>
    <lineage>
        <taxon>Bacteria</taxon>
        <taxon>Thermotogati</taxon>
        <taxon>Deinococcota</taxon>
        <taxon>Deinococci</taxon>
        <taxon>Deinococcales</taxon>
        <taxon>Deinococcaceae</taxon>
        <taxon>Deinococcus</taxon>
    </lineage>
</organism>